<dbReference type="Proteomes" id="UP001412067">
    <property type="component" value="Unassembled WGS sequence"/>
</dbReference>
<keyword evidence="2" id="KW-1185">Reference proteome</keyword>
<evidence type="ECO:0000313" key="1">
    <source>
        <dbReference type="EMBL" id="KAK8959695.1"/>
    </source>
</evidence>
<reference evidence="1 2" key="1">
    <citation type="journal article" date="2022" name="Nat. Plants">
        <title>Genomes of leafy and leafless Platanthera orchids illuminate the evolution of mycoheterotrophy.</title>
        <authorList>
            <person name="Li M.H."/>
            <person name="Liu K.W."/>
            <person name="Li Z."/>
            <person name="Lu H.C."/>
            <person name="Ye Q.L."/>
            <person name="Zhang D."/>
            <person name="Wang J.Y."/>
            <person name="Li Y.F."/>
            <person name="Zhong Z.M."/>
            <person name="Liu X."/>
            <person name="Yu X."/>
            <person name="Liu D.K."/>
            <person name="Tu X.D."/>
            <person name="Liu B."/>
            <person name="Hao Y."/>
            <person name="Liao X.Y."/>
            <person name="Jiang Y.T."/>
            <person name="Sun W.H."/>
            <person name="Chen J."/>
            <person name="Chen Y.Q."/>
            <person name="Ai Y."/>
            <person name="Zhai J.W."/>
            <person name="Wu S.S."/>
            <person name="Zhou Z."/>
            <person name="Hsiao Y.Y."/>
            <person name="Wu W.L."/>
            <person name="Chen Y.Y."/>
            <person name="Lin Y.F."/>
            <person name="Hsu J.L."/>
            <person name="Li C.Y."/>
            <person name="Wang Z.W."/>
            <person name="Zhao X."/>
            <person name="Zhong W.Y."/>
            <person name="Ma X.K."/>
            <person name="Ma L."/>
            <person name="Huang J."/>
            <person name="Chen G.Z."/>
            <person name="Huang M.Z."/>
            <person name="Huang L."/>
            <person name="Peng D.H."/>
            <person name="Luo Y.B."/>
            <person name="Zou S.Q."/>
            <person name="Chen S.P."/>
            <person name="Lan S."/>
            <person name="Tsai W.C."/>
            <person name="Van de Peer Y."/>
            <person name="Liu Z.J."/>
        </authorList>
    </citation>
    <scope>NUCLEOTIDE SEQUENCE [LARGE SCALE GENOMIC DNA]</scope>
    <source>
        <strain evidence="1">Lor288</strain>
    </source>
</reference>
<protein>
    <submittedName>
        <fullName evidence="1">Uncharacterized protein</fullName>
    </submittedName>
</protein>
<dbReference type="EMBL" id="JBBWWR010000011">
    <property type="protein sequence ID" value="KAK8959695.1"/>
    <property type="molecule type" value="Genomic_DNA"/>
</dbReference>
<sequence length="53" mass="6200">MEAFKWQGSALCSTRCSFRWEKTDQWRNPTLFPPVWVGHFAAGVAIFLEIRIN</sequence>
<accession>A0ABR2M6B7</accession>
<gene>
    <name evidence="1" type="ORF">KSP40_PGU013417</name>
</gene>
<name>A0ABR2M6B7_9ASPA</name>
<proteinExistence type="predicted"/>
<organism evidence="1 2">
    <name type="scientific">Platanthera guangdongensis</name>
    <dbReference type="NCBI Taxonomy" id="2320717"/>
    <lineage>
        <taxon>Eukaryota</taxon>
        <taxon>Viridiplantae</taxon>
        <taxon>Streptophyta</taxon>
        <taxon>Embryophyta</taxon>
        <taxon>Tracheophyta</taxon>
        <taxon>Spermatophyta</taxon>
        <taxon>Magnoliopsida</taxon>
        <taxon>Liliopsida</taxon>
        <taxon>Asparagales</taxon>
        <taxon>Orchidaceae</taxon>
        <taxon>Orchidoideae</taxon>
        <taxon>Orchideae</taxon>
        <taxon>Orchidinae</taxon>
        <taxon>Platanthera</taxon>
    </lineage>
</organism>
<evidence type="ECO:0000313" key="2">
    <source>
        <dbReference type="Proteomes" id="UP001412067"/>
    </source>
</evidence>
<comment type="caution">
    <text evidence="1">The sequence shown here is derived from an EMBL/GenBank/DDBJ whole genome shotgun (WGS) entry which is preliminary data.</text>
</comment>